<comment type="caution">
    <text evidence="1">The sequence shown here is derived from an EMBL/GenBank/DDBJ whole genome shotgun (WGS) entry which is preliminary data.</text>
</comment>
<dbReference type="Proteomes" id="UP000275385">
    <property type="component" value="Unassembled WGS sequence"/>
</dbReference>
<dbReference type="EMBL" id="QVQW01000006">
    <property type="protein sequence ID" value="RKU48016.1"/>
    <property type="molecule type" value="Genomic_DNA"/>
</dbReference>
<protein>
    <submittedName>
        <fullName evidence="1">Uncharacterized protein</fullName>
    </submittedName>
</protein>
<sequence length="222" mass="21411">MMTFVSHKLAGRINTLPGTPSFLNVLAPSILTCSSSVHRNTLFIPILPVRPHQSSKQTEPNPSHHYLTINMRVNVLTVLGFVAAAMAQTTGGSDGATSSGNIISSASSAASSLISSASSVATSDASSLSSKASSITSSVGSSASSALSSLSSDASSLSSAASTATGSGASSISSALSSVSSAASSVASASSSAATKTNAGPVQTAAIGLGALFGGAAAVANL</sequence>
<evidence type="ECO:0000313" key="2">
    <source>
        <dbReference type="Proteomes" id="UP000275385"/>
    </source>
</evidence>
<gene>
    <name evidence="1" type="ORF">DL546_006923</name>
</gene>
<accession>A0A420YJR9</accession>
<proteinExistence type="predicted"/>
<keyword evidence="2" id="KW-1185">Reference proteome</keyword>
<evidence type="ECO:0000313" key="1">
    <source>
        <dbReference type="EMBL" id="RKU48016.1"/>
    </source>
</evidence>
<name>A0A420YJR9_9PEZI</name>
<reference evidence="1 2" key="1">
    <citation type="submission" date="2018-08" db="EMBL/GenBank/DDBJ databases">
        <title>Draft genome of the lignicolous fungus Coniochaeta pulveracea.</title>
        <authorList>
            <person name="Borstlap C.J."/>
            <person name="De Witt R.N."/>
            <person name="Botha A."/>
            <person name="Volschenk H."/>
        </authorList>
    </citation>
    <scope>NUCLEOTIDE SEQUENCE [LARGE SCALE GENOMIC DNA]</scope>
    <source>
        <strain evidence="1 2">CAB683</strain>
    </source>
</reference>
<organism evidence="1 2">
    <name type="scientific">Coniochaeta pulveracea</name>
    <dbReference type="NCBI Taxonomy" id="177199"/>
    <lineage>
        <taxon>Eukaryota</taxon>
        <taxon>Fungi</taxon>
        <taxon>Dikarya</taxon>
        <taxon>Ascomycota</taxon>
        <taxon>Pezizomycotina</taxon>
        <taxon>Sordariomycetes</taxon>
        <taxon>Sordariomycetidae</taxon>
        <taxon>Coniochaetales</taxon>
        <taxon>Coniochaetaceae</taxon>
        <taxon>Coniochaeta</taxon>
    </lineage>
</organism>
<dbReference type="AlphaFoldDB" id="A0A420YJR9"/>